<dbReference type="RefSeq" id="WP_189379292.1">
    <property type="nucleotide sequence ID" value="NZ_BNAH01000015.1"/>
</dbReference>
<dbReference type="Proteomes" id="UP000626370">
    <property type="component" value="Unassembled WGS sequence"/>
</dbReference>
<name>A0ABQ3J4H1_9GAMM</name>
<dbReference type="Gene3D" id="2.60.40.10">
    <property type="entry name" value="Immunoglobulins"/>
    <property type="match status" value="1"/>
</dbReference>
<comment type="caution">
    <text evidence="1">The sequence shown here is derived from an EMBL/GenBank/DDBJ whole genome shotgun (WGS) entry which is preliminary data.</text>
</comment>
<evidence type="ECO:0000313" key="2">
    <source>
        <dbReference type="Proteomes" id="UP000626370"/>
    </source>
</evidence>
<dbReference type="InterPro" id="IPR013783">
    <property type="entry name" value="Ig-like_fold"/>
</dbReference>
<gene>
    <name evidence="1" type="ORF">GCM10011501_32260</name>
</gene>
<protein>
    <recommendedName>
        <fullName evidence="3">Carboxypeptidase regulatory-like domain-containing protein</fullName>
    </recommendedName>
</protein>
<sequence length="1157" mass="129524">MYNLILNKEFKKLKITLSKLILVVCLTPLFYICKVQAENNNDNEVKGTQGHQFTKTITEQNSKDKQNQSILITQRDLIPQTKVTSLSTAQLDIINAEYLIQLGHRYKSPDYRLYLQEKSALFEKQNASTSKDAEEKFKRRILAQQYLTTLGHKFVAPNQTTTLNSDDTATNNDTATSREFRVKGSLVSSIDTNQPKVPKSNTRPTSLIPDGEELLLVIQIEKLVLDTIFALKQGDGAFIGLDSLFSVLDFPIDVDIDSAKADGWFINEEQRFSFSIPKNSNKSGEVLINDKRFSIPQANVLIEADDIYIHSSQIFKWFDFKYRFNFNDLTLTIEPDEKLPLQKRLARHAKLGKLSTRSKLKPKLPERKIPYRAFGMPLIDAQVSTNVNNDKATSSYALLGMGDLAYMTGQYFINGDNDDLLRNATLTLQRESTKNDLLGPLHATRVSVGDVTTVNLPFLRSTGKEAGIRIGNRPIGHNGNFNTVNFDGTIFPGWDIELYHNEVLIERIIVDESGQYNFNDLNLFFGDNIFKMIFYGPQGQVQERIESVPVNTNSVLENNFLFDFSVTKQSAQLFDKSNDTPSEDGLRIAAEFEQGINSMVSLQTGFSSFKFRDGTQHTIVPLGFNVFALDSKFNFGYIYDSAGGSAYEVNVATKLGSQSIDIVHKSFSEDFKIESDANQLPKSVDSIRLSGPLLEIADKRLNYSLSASRSNGYIYGTSDIFNFYLGTNINGYNISNALFYNEFTPFAEKQDSSTSFNGNTQITKSFSKYRLRARLDYAIEPELKYTNLSGSLLWPISDNLISEVGLSINEKITRATLALNWDTDDFSIGSNFSYGDDGNYLASVNMRFSLGQDPNSNSFKLSRNRIAQGGGISARIFEDINNDGIFQENEPLIEGAKIVGVNVKRQAYSDTSGVAFLTGLPKNRVTDIELDIDSLEDPFWLPVTEGFSFTPRPGLIEVFDIPIITSGEIDGNVYIDKNSNITAGKYIPLELVDDSGNVVQTTTAEYDGFYLISGVKPGTFILRVSSSYLAEHQLHQSSEHILTIRGDGSIIRGEDITLTTNITVATANNNAHNALQVINLGKYSSIRSLKLSWLMLRKTFPQLKALVPIIPLSKIEKDKVSNLYTLRLQANNEIASTCDRIKRSNKTCMLEFVTLSQ</sequence>
<organism evidence="1 2">
    <name type="scientific">Thalassotalea profundi</name>
    <dbReference type="NCBI Taxonomy" id="2036687"/>
    <lineage>
        <taxon>Bacteria</taxon>
        <taxon>Pseudomonadati</taxon>
        <taxon>Pseudomonadota</taxon>
        <taxon>Gammaproteobacteria</taxon>
        <taxon>Alteromonadales</taxon>
        <taxon>Colwelliaceae</taxon>
        <taxon>Thalassotalea</taxon>
    </lineage>
</organism>
<evidence type="ECO:0008006" key="3">
    <source>
        <dbReference type="Google" id="ProtNLM"/>
    </source>
</evidence>
<keyword evidence="2" id="KW-1185">Reference proteome</keyword>
<accession>A0ABQ3J4H1</accession>
<reference evidence="2" key="1">
    <citation type="journal article" date="2019" name="Int. J. Syst. Evol. Microbiol.">
        <title>The Global Catalogue of Microorganisms (GCM) 10K type strain sequencing project: providing services to taxonomists for standard genome sequencing and annotation.</title>
        <authorList>
            <consortium name="The Broad Institute Genomics Platform"/>
            <consortium name="The Broad Institute Genome Sequencing Center for Infectious Disease"/>
            <person name="Wu L."/>
            <person name="Ma J."/>
        </authorList>
    </citation>
    <scope>NUCLEOTIDE SEQUENCE [LARGE SCALE GENOMIC DNA]</scope>
    <source>
        <strain evidence="2">CGMCC 1.15922</strain>
    </source>
</reference>
<dbReference type="SUPFAM" id="SSF117074">
    <property type="entry name" value="Hypothetical protein PA1324"/>
    <property type="match status" value="1"/>
</dbReference>
<evidence type="ECO:0000313" key="1">
    <source>
        <dbReference type="EMBL" id="GHF00290.1"/>
    </source>
</evidence>
<dbReference type="EMBL" id="BNAH01000015">
    <property type="protein sequence ID" value="GHF00290.1"/>
    <property type="molecule type" value="Genomic_DNA"/>
</dbReference>
<proteinExistence type="predicted"/>